<feature type="non-terminal residue" evidence="3">
    <location>
        <position position="73"/>
    </location>
</feature>
<evidence type="ECO:0000313" key="3">
    <source>
        <dbReference type="EMBL" id="KIJ04260.1"/>
    </source>
</evidence>
<reference evidence="3 4" key="1">
    <citation type="submission" date="2014-06" db="EMBL/GenBank/DDBJ databases">
        <authorList>
            <consortium name="DOE Joint Genome Institute"/>
            <person name="Kuo A."/>
            <person name="Kohler A."/>
            <person name="Nagy L.G."/>
            <person name="Floudas D."/>
            <person name="Copeland A."/>
            <person name="Barry K.W."/>
            <person name="Cichocki N."/>
            <person name="Veneault-Fourrey C."/>
            <person name="LaButti K."/>
            <person name="Lindquist E.A."/>
            <person name="Lipzen A."/>
            <person name="Lundell T."/>
            <person name="Morin E."/>
            <person name="Murat C."/>
            <person name="Sun H."/>
            <person name="Tunlid A."/>
            <person name="Henrissat B."/>
            <person name="Grigoriev I.V."/>
            <person name="Hibbett D.S."/>
            <person name="Martin F."/>
            <person name="Nordberg H.P."/>
            <person name="Cantor M.N."/>
            <person name="Hua S.X."/>
        </authorList>
    </citation>
    <scope>NUCLEOTIDE SEQUENCE [LARGE SCALE GENOMIC DNA]</scope>
    <source>
        <strain evidence="3 4">ATCC 200175</strain>
    </source>
</reference>
<gene>
    <name evidence="3" type="ORF">PAXINDRAFT_44680</name>
</gene>
<feature type="non-terminal residue" evidence="3">
    <location>
        <position position="1"/>
    </location>
</feature>
<dbReference type="OrthoDB" id="3360544at2759"/>
<feature type="domain" description="Alcohol dehydrogenase iron-type/glycerol dehydrogenase GldA" evidence="2">
    <location>
        <begin position="3"/>
        <end position="68"/>
    </location>
</feature>
<evidence type="ECO:0000256" key="1">
    <source>
        <dbReference type="ARBA" id="ARBA00023002"/>
    </source>
</evidence>
<dbReference type="GO" id="GO:0046872">
    <property type="term" value="F:metal ion binding"/>
    <property type="evidence" value="ECO:0007669"/>
    <property type="project" value="InterPro"/>
</dbReference>
<dbReference type="InterPro" id="IPR001670">
    <property type="entry name" value="ADH_Fe/GldA"/>
</dbReference>
<dbReference type="EMBL" id="KN822002">
    <property type="protein sequence ID" value="KIJ04260.1"/>
    <property type="molecule type" value="Genomic_DNA"/>
</dbReference>
<sequence>TNVVNNVEGILKDNGAFGGTFSEIGQHAPVQGILRGVEAFTTAGADIVISIGGGSPIDAAKAIVYFLHQKEGG</sequence>
<dbReference type="SUPFAM" id="SSF56796">
    <property type="entry name" value="Dehydroquinate synthase-like"/>
    <property type="match status" value="1"/>
</dbReference>
<evidence type="ECO:0000313" key="4">
    <source>
        <dbReference type="Proteomes" id="UP000053647"/>
    </source>
</evidence>
<dbReference type="InterPro" id="IPR039697">
    <property type="entry name" value="Alcohol_dehydrogenase_Fe"/>
</dbReference>
<accession>A0A0C9SS58</accession>
<dbReference type="HOGENOM" id="CLU_2711655_0_0_1"/>
<protein>
    <recommendedName>
        <fullName evidence="2">Alcohol dehydrogenase iron-type/glycerol dehydrogenase GldA domain-containing protein</fullName>
    </recommendedName>
</protein>
<keyword evidence="4" id="KW-1185">Reference proteome</keyword>
<dbReference type="Gene3D" id="3.40.50.1970">
    <property type="match status" value="1"/>
</dbReference>
<evidence type="ECO:0000259" key="2">
    <source>
        <dbReference type="Pfam" id="PF00465"/>
    </source>
</evidence>
<dbReference type="GO" id="GO:0005739">
    <property type="term" value="C:mitochondrion"/>
    <property type="evidence" value="ECO:0007669"/>
    <property type="project" value="TreeGrafter"/>
</dbReference>
<dbReference type="Pfam" id="PF00465">
    <property type="entry name" value="Fe-ADH"/>
    <property type="match status" value="1"/>
</dbReference>
<dbReference type="Proteomes" id="UP000053647">
    <property type="component" value="Unassembled WGS sequence"/>
</dbReference>
<organism evidence="3 4">
    <name type="scientific">Paxillus involutus ATCC 200175</name>
    <dbReference type="NCBI Taxonomy" id="664439"/>
    <lineage>
        <taxon>Eukaryota</taxon>
        <taxon>Fungi</taxon>
        <taxon>Dikarya</taxon>
        <taxon>Basidiomycota</taxon>
        <taxon>Agaricomycotina</taxon>
        <taxon>Agaricomycetes</taxon>
        <taxon>Agaricomycetidae</taxon>
        <taxon>Boletales</taxon>
        <taxon>Paxilineae</taxon>
        <taxon>Paxillaceae</taxon>
        <taxon>Paxillus</taxon>
    </lineage>
</organism>
<proteinExistence type="predicted"/>
<dbReference type="AlphaFoldDB" id="A0A0C9SS58"/>
<keyword evidence="1" id="KW-0560">Oxidoreductase</keyword>
<name>A0A0C9SS58_PAXIN</name>
<dbReference type="GO" id="GO:0004022">
    <property type="term" value="F:alcohol dehydrogenase (NAD+) activity"/>
    <property type="evidence" value="ECO:0007669"/>
    <property type="project" value="TreeGrafter"/>
</dbReference>
<reference evidence="4" key="2">
    <citation type="submission" date="2015-01" db="EMBL/GenBank/DDBJ databases">
        <title>Evolutionary Origins and Diversification of the Mycorrhizal Mutualists.</title>
        <authorList>
            <consortium name="DOE Joint Genome Institute"/>
            <consortium name="Mycorrhizal Genomics Consortium"/>
            <person name="Kohler A."/>
            <person name="Kuo A."/>
            <person name="Nagy L.G."/>
            <person name="Floudas D."/>
            <person name="Copeland A."/>
            <person name="Barry K.W."/>
            <person name="Cichocki N."/>
            <person name="Veneault-Fourrey C."/>
            <person name="LaButti K."/>
            <person name="Lindquist E.A."/>
            <person name="Lipzen A."/>
            <person name="Lundell T."/>
            <person name="Morin E."/>
            <person name="Murat C."/>
            <person name="Riley R."/>
            <person name="Ohm R."/>
            <person name="Sun H."/>
            <person name="Tunlid A."/>
            <person name="Henrissat B."/>
            <person name="Grigoriev I.V."/>
            <person name="Hibbett D.S."/>
            <person name="Martin F."/>
        </authorList>
    </citation>
    <scope>NUCLEOTIDE SEQUENCE [LARGE SCALE GENOMIC DNA]</scope>
    <source>
        <strain evidence="4">ATCC 200175</strain>
    </source>
</reference>
<dbReference type="PANTHER" id="PTHR11496:SF97">
    <property type="entry name" value="ALCOHOL DEHYDROGENASE IRON-TYPE_GLYCEROL DEHYDROGENASE GLDA DOMAIN-CONTAINING PROTEIN"/>
    <property type="match status" value="1"/>
</dbReference>
<dbReference type="PANTHER" id="PTHR11496">
    <property type="entry name" value="ALCOHOL DEHYDROGENASE"/>
    <property type="match status" value="1"/>
</dbReference>